<dbReference type="InterPro" id="IPR000587">
    <property type="entry name" value="Creatinase_N"/>
</dbReference>
<gene>
    <name evidence="6" type="ORF">ENW73_07145</name>
</gene>
<name>A0A7C6EE98_UNCW3</name>
<keyword evidence="1 3" id="KW-0479">Metal-binding</keyword>
<dbReference type="GO" id="GO:0004177">
    <property type="term" value="F:aminopeptidase activity"/>
    <property type="evidence" value="ECO:0007669"/>
    <property type="project" value="UniProtKB-KW"/>
</dbReference>
<feature type="domain" description="Creatinase N-terminal" evidence="5">
    <location>
        <begin position="8"/>
        <end position="132"/>
    </location>
</feature>
<organism evidence="6">
    <name type="scientific">candidate division WOR-3 bacterium</name>
    <dbReference type="NCBI Taxonomy" id="2052148"/>
    <lineage>
        <taxon>Bacteria</taxon>
        <taxon>Bacteria division WOR-3</taxon>
    </lineage>
</organism>
<dbReference type="InterPro" id="IPR001131">
    <property type="entry name" value="Peptidase_M24B_aminopep-P_CS"/>
</dbReference>
<dbReference type="InterPro" id="IPR000994">
    <property type="entry name" value="Pept_M24"/>
</dbReference>
<evidence type="ECO:0000256" key="1">
    <source>
        <dbReference type="ARBA" id="ARBA00022723"/>
    </source>
</evidence>
<proteinExistence type="inferred from homology"/>
<sequence>MNKTQVERIIKLQARIQKEKLDGLLITDLNNLRYLIGFTGSNGMLLLTKNRSLFFTDFRYQEQSKREVKNATVKIRDRDLLAEFPTEELKEIKTLGFEADNLSYQNYRRLKKQIKKVRLVPCNNWTLELRAVKDNYEIRLIKKAAAITDRVFNQLLNFIKPGIKEKDLACEIDYQIRLCGGELSFPTIVASGKNGALPHYQPGLKKIKKGEPIIFDFGARYRGYCSDMTRTLFVGKANKKAKEIYAIVLEAQMQAVQSLQKGKPASFIDGQARNYIIEKGYGKYFGHGLGHGVGLQVHESPALAKTSKAILDCNNIVTIEPGIYLNDWGGIRIEDLVRITEDGCEVLTKSTKDLVEI</sequence>
<protein>
    <submittedName>
        <fullName evidence="6">Aminopeptidase P family protein</fullName>
    </submittedName>
</protein>
<dbReference type="PANTHER" id="PTHR46112:SF3">
    <property type="entry name" value="AMINOPEPTIDASE YPDF"/>
    <property type="match status" value="1"/>
</dbReference>
<dbReference type="InterPro" id="IPR050659">
    <property type="entry name" value="Peptidase_M24B"/>
</dbReference>
<dbReference type="GO" id="GO:0046872">
    <property type="term" value="F:metal ion binding"/>
    <property type="evidence" value="ECO:0007669"/>
    <property type="project" value="UniProtKB-KW"/>
</dbReference>
<evidence type="ECO:0000259" key="5">
    <source>
        <dbReference type="Pfam" id="PF01321"/>
    </source>
</evidence>
<comment type="similarity">
    <text evidence="3">Belongs to the peptidase M24B family.</text>
</comment>
<dbReference type="CDD" id="cd01092">
    <property type="entry name" value="APP-like"/>
    <property type="match status" value="1"/>
</dbReference>
<dbReference type="Gene3D" id="3.40.350.10">
    <property type="entry name" value="Creatinase/prolidase N-terminal domain"/>
    <property type="match status" value="1"/>
</dbReference>
<dbReference type="PANTHER" id="PTHR46112">
    <property type="entry name" value="AMINOPEPTIDASE"/>
    <property type="match status" value="1"/>
</dbReference>
<evidence type="ECO:0000256" key="3">
    <source>
        <dbReference type="RuleBase" id="RU000590"/>
    </source>
</evidence>
<evidence type="ECO:0000313" key="6">
    <source>
        <dbReference type="EMBL" id="HHS52622.1"/>
    </source>
</evidence>
<evidence type="ECO:0000259" key="4">
    <source>
        <dbReference type="Pfam" id="PF00557"/>
    </source>
</evidence>
<evidence type="ECO:0000256" key="2">
    <source>
        <dbReference type="ARBA" id="ARBA00022801"/>
    </source>
</evidence>
<dbReference type="Pfam" id="PF00557">
    <property type="entry name" value="Peptidase_M24"/>
    <property type="match status" value="1"/>
</dbReference>
<dbReference type="InterPro" id="IPR029149">
    <property type="entry name" value="Creatin/AminoP/Spt16_N"/>
</dbReference>
<feature type="domain" description="Peptidase M24" evidence="4">
    <location>
        <begin position="140"/>
        <end position="341"/>
    </location>
</feature>
<keyword evidence="6" id="KW-0031">Aminopeptidase</keyword>
<dbReference type="Pfam" id="PF01321">
    <property type="entry name" value="Creatinase_N"/>
    <property type="match status" value="1"/>
</dbReference>
<dbReference type="Gene3D" id="3.90.230.10">
    <property type="entry name" value="Creatinase/methionine aminopeptidase superfamily"/>
    <property type="match status" value="1"/>
</dbReference>
<comment type="caution">
    <text evidence="6">The sequence shown here is derived from an EMBL/GenBank/DDBJ whole genome shotgun (WGS) entry which is preliminary data.</text>
</comment>
<keyword evidence="6" id="KW-0645">Protease</keyword>
<dbReference type="InterPro" id="IPR036005">
    <property type="entry name" value="Creatinase/aminopeptidase-like"/>
</dbReference>
<dbReference type="PROSITE" id="PS00491">
    <property type="entry name" value="PROLINE_PEPTIDASE"/>
    <property type="match status" value="1"/>
</dbReference>
<keyword evidence="2" id="KW-0378">Hydrolase</keyword>
<accession>A0A7C6EE98</accession>
<dbReference type="SUPFAM" id="SSF55920">
    <property type="entry name" value="Creatinase/aminopeptidase"/>
    <property type="match status" value="1"/>
</dbReference>
<dbReference type="SUPFAM" id="SSF53092">
    <property type="entry name" value="Creatinase/prolidase N-terminal domain"/>
    <property type="match status" value="1"/>
</dbReference>
<dbReference type="AlphaFoldDB" id="A0A7C6EE98"/>
<dbReference type="EMBL" id="DTLI01000168">
    <property type="protein sequence ID" value="HHS52622.1"/>
    <property type="molecule type" value="Genomic_DNA"/>
</dbReference>
<reference evidence="6" key="1">
    <citation type="journal article" date="2020" name="mSystems">
        <title>Genome- and Community-Level Interaction Insights into Carbon Utilization and Element Cycling Functions of Hydrothermarchaeota in Hydrothermal Sediment.</title>
        <authorList>
            <person name="Zhou Z."/>
            <person name="Liu Y."/>
            <person name="Xu W."/>
            <person name="Pan J."/>
            <person name="Luo Z.H."/>
            <person name="Li M."/>
        </authorList>
    </citation>
    <scope>NUCLEOTIDE SEQUENCE [LARGE SCALE GENOMIC DNA]</scope>
    <source>
        <strain evidence="6">SpSt-876</strain>
    </source>
</reference>